<name>K6YZI1_9ALTE</name>
<dbReference type="AlphaFoldDB" id="K6YZI1"/>
<protein>
    <submittedName>
        <fullName evidence="1">Uncharacterized protein</fullName>
    </submittedName>
</protein>
<dbReference type="EMBL" id="BAEP01000024">
    <property type="protein sequence ID" value="GAC23577.1"/>
    <property type="molecule type" value="Genomic_DNA"/>
</dbReference>
<comment type="caution">
    <text evidence="1">The sequence shown here is derived from an EMBL/GenBank/DDBJ whole genome shotgun (WGS) entry which is preliminary data.</text>
</comment>
<reference evidence="1 2" key="1">
    <citation type="journal article" date="2017" name="Antonie Van Leeuwenhoek">
        <title>Rhizobium rhizosphaerae sp. nov., a novel species isolated from rice rhizosphere.</title>
        <authorList>
            <person name="Zhao J.J."/>
            <person name="Zhang J."/>
            <person name="Zhang R.J."/>
            <person name="Zhang C.W."/>
            <person name="Yin H.Q."/>
            <person name="Zhang X.X."/>
        </authorList>
    </citation>
    <scope>NUCLEOTIDE SEQUENCE [LARGE SCALE GENOMIC DNA]</scope>
    <source>
        <strain evidence="1 2">KMM 241</strain>
    </source>
</reference>
<evidence type="ECO:0000313" key="1">
    <source>
        <dbReference type="EMBL" id="GAC23577.1"/>
    </source>
</evidence>
<accession>K6YZI1</accession>
<evidence type="ECO:0000313" key="2">
    <source>
        <dbReference type="Proteomes" id="UP000006263"/>
    </source>
</evidence>
<proteinExistence type="predicted"/>
<organism evidence="1 2">
    <name type="scientific">Paraglaciecola mesophila KMM 241</name>
    <dbReference type="NCBI Taxonomy" id="1128912"/>
    <lineage>
        <taxon>Bacteria</taxon>
        <taxon>Pseudomonadati</taxon>
        <taxon>Pseudomonadota</taxon>
        <taxon>Gammaproteobacteria</taxon>
        <taxon>Alteromonadales</taxon>
        <taxon>Alteromonadaceae</taxon>
        <taxon>Paraglaciecola</taxon>
    </lineage>
</organism>
<gene>
    <name evidence="1" type="ORF">GMES_1278</name>
</gene>
<sequence>MENWSREKAKACASLINITSTPIIKMLTEKPLITVFDGLRDCKRGKF</sequence>
<dbReference type="Proteomes" id="UP000006263">
    <property type="component" value="Unassembled WGS sequence"/>
</dbReference>